<reference evidence="2 3" key="1">
    <citation type="journal article" date="2012" name="Mol. Microbiol.">
        <title>The genetic and structural basis of two distinct terminal side branch residues in stewartan and amylovoran exopolysaccharides and their potential role in host adaptation.</title>
        <authorList>
            <person name="Wang X."/>
            <person name="Yang F."/>
            <person name="von Bodman S.B."/>
        </authorList>
    </citation>
    <scope>NUCLEOTIDE SEQUENCE [LARGE SCALE GENOMIC DNA]</scope>
    <source>
        <strain evidence="2 3">DC283</strain>
    </source>
</reference>
<proteinExistence type="predicted"/>
<keyword evidence="1" id="KW-0472">Membrane</keyword>
<dbReference type="Proteomes" id="UP000005050">
    <property type="component" value="Unassembled WGS sequence"/>
</dbReference>
<feature type="transmembrane region" description="Helical" evidence="1">
    <location>
        <begin position="6"/>
        <end position="26"/>
    </location>
</feature>
<evidence type="ECO:0000256" key="1">
    <source>
        <dbReference type="SAM" id="Phobius"/>
    </source>
</evidence>
<protein>
    <submittedName>
        <fullName evidence="2">Uncharacterized protein</fullName>
    </submittedName>
</protein>
<keyword evidence="1" id="KW-1133">Transmembrane helix</keyword>
<dbReference type="PATRIC" id="fig|660596.6.peg.655"/>
<accession>H3R9T6</accession>
<dbReference type="EMBL" id="AHIE01000002">
    <property type="protein sequence ID" value="EHU01949.1"/>
    <property type="molecule type" value="Genomic_DNA"/>
</dbReference>
<gene>
    <name evidence="2" type="ORF">CKS_0418</name>
</gene>
<comment type="caution">
    <text evidence="2">The sequence shown here is derived from an EMBL/GenBank/DDBJ whole genome shotgun (WGS) entry which is preliminary data.</text>
</comment>
<name>H3R9T6_PANSE</name>
<sequence length="34" mass="3718">MEVSIAMIKCASVTGALLLQIIRLIIPLQLPVLR</sequence>
<evidence type="ECO:0000313" key="2">
    <source>
        <dbReference type="EMBL" id="EHU01949.1"/>
    </source>
</evidence>
<organism evidence="2 3">
    <name type="scientific">Pantoea stewartii subsp. stewartii DC283</name>
    <dbReference type="NCBI Taxonomy" id="660596"/>
    <lineage>
        <taxon>Bacteria</taxon>
        <taxon>Pseudomonadati</taxon>
        <taxon>Pseudomonadota</taxon>
        <taxon>Gammaproteobacteria</taxon>
        <taxon>Enterobacterales</taxon>
        <taxon>Erwiniaceae</taxon>
        <taxon>Pantoea</taxon>
    </lineage>
</organism>
<keyword evidence="1" id="KW-0812">Transmembrane</keyword>
<dbReference type="AlphaFoldDB" id="H3R9T6"/>
<evidence type="ECO:0000313" key="3">
    <source>
        <dbReference type="Proteomes" id="UP000005050"/>
    </source>
</evidence>